<dbReference type="AlphaFoldDB" id="A0A842I788"/>
<dbReference type="InterPro" id="IPR008258">
    <property type="entry name" value="Transglycosylase_SLT_dom_1"/>
</dbReference>
<comment type="caution">
    <text evidence="4">The sequence shown here is derived from an EMBL/GenBank/DDBJ whole genome shotgun (WGS) entry which is preliminary data.</text>
</comment>
<keyword evidence="5" id="KW-1185">Reference proteome</keyword>
<proteinExistence type="inferred from homology"/>
<dbReference type="Proteomes" id="UP000555411">
    <property type="component" value="Unassembled WGS sequence"/>
</dbReference>
<gene>
    <name evidence="4" type="ORF">H7F16_09415</name>
</gene>
<dbReference type="Pfam" id="PF01464">
    <property type="entry name" value="SLT"/>
    <property type="match status" value="1"/>
</dbReference>
<evidence type="ECO:0000256" key="2">
    <source>
        <dbReference type="SAM" id="SignalP"/>
    </source>
</evidence>
<dbReference type="SUPFAM" id="SSF53955">
    <property type="entry name" value="Lysozyme-like"/>
    <property type="match status" value="1"/>
</dbReference>
<dbReference type="RefSeq" id="WP_185797299.1">
    <property type="nucleotide sequence ID" value="NZ_JACLQD010000002.1"/>
</dbReference>
<evidence type="ECO:0000259" key="3">
    <source>
        <dbReference type="Pfam" id="PF01464"/>
    </source>
</evidence>
<accession>A0A842I788</accession>
<dbReference type="Gene3D" id="1.10.530.10">
    <property type="match status" value="1"/>
</dbReference>
<sequence length="198" mass="20617">MTTSRTLLTLLAAALLSGCMEAGTAQLSTSGVTPPMQWDVRPEGKSWTGKTLVALAQEDDALADSVPADIEGWCPGYENASVQERRAFWAGLMSAVARYESSWNPQAAGGGGRYIGVMQISPRTADQHGCEADTAAELKDGAGNLACAAKIVANAVASDGVVAGSGHQGAGRDWMPLRDAGKRAAMSAWTRAQPYCTI</sequence>
<keyword evidence="2" id="KW-0732">Signal</keyword>
<evidence type="ECO:0000256" key="1">
    <source>
        <dbReference type="ARBA" id="ARBA00009387"/>
    </source>
</evidence>
<organism evidence="4 5">
    <name type="scientific">Paragemmobacter straminiformis</name>
    <dbReference type="NCBI Taxonomy" id="2045119"/>
    <lineage>
        <taxon>Bacteria</taxon>
        <taxon>Pseudomonadati</taxon>
        <taxon>Pseudomonadota</taxon>
        <taxon>Alphaproteobacteria</taxon>
        <taxon>Rhodobacterales</taxon>
        <taxon>Paracoccaceae</taxon>
        <taxon>Paragemmobacter</taxon>
    </lineage>
</organism>
<comment type="similarity">
    <text evidence="1">Belongs to the virb1 family.</text>
</comment>
<dbReference type="InterPro" id="IPR023346">
    <property type="entry name" value="Lysozyme-like_dom_sf"/>
</dbReference>
<feature type="signal peptide" evidence="2">
    <location>
        <begin position="1"/>
        <end position="22"/>
    </location>
</feature>
<protein>
    <submittedName>
        <fullName evidence="4">Transglycosylase SLT domain-containing protein</fullName>
    </submittedName>
</protein>
<feature type="domain" description="Transglycosylase SLT" evidence="3">
    <location>
        <begin position="83"/>
        <end position="157"/>
    </location>
</feature>
<reference evidence="4 5" key="1">
    <citation type="journal article" date="2017" name="Int. J. Syst. Evol. Microbiol.">
        <title>Gemmobacter straminiformis sp. nov., isolated from an artificial fountain.</title>
        <authorList>
            <person name="Kang J.Y."/>
            <person name="Kim M.J."/>
            <person name="Chun J."/>
            <person name="Son K.P."/>
            <person name="Jahng K.Y."/>
        </authorList>
    </citation>
    <scope>NUCLEOTIDE SEQUENCE [LARGE SCALE GENOMIC DNA]</scope>
    <source>
        <strain evidence="4 5">CAM-8</strain>
    </source>
</reference>
<feature type="chain" id="PRO_5032512680" evidence="2">
    <location>
        <begin position="23"/>
        <end position="198"/>
    </location>
</feature>
<dbReference type="PROSITE" id="PS51257">
    <property type="entry name" value="PROKAR_LIPOPROTEIN"/>
    <property type="match status" value="1"/>
</dbReference>
<evidence type="ECO:0000313" key="4">
    <source>
        <dbReference type="EMBL" id="MBC2835720.1"/>
    </source>
</evidence>
<evidence type="ECO:0000313" key="5">
    <source>
        <dbReference type="Proteomes" id="UP000555411"/>
    </source>
</evidence>
<name>A0A842I788_9RHOB</name>
<dbReference type="EMBL" id="JACLQD010000002">
    <property type="protein sequence ID" value="MBC2835720.1"/>
    <property type="molecule type" value="Genomic_DNA"/>
</dbReference>